<dbReference type="GO" id="GO:0051604">
    <property type="term" value="P:protein maturation"/>
    <property type="evidence" value="ECO:0007669"/>
    <property type="project" value="InterPro"/>
</dbReference>
<evidence type="ECO:0000256" key="2">
    <source>
        <dbReference type="ARBA" id="ARBA00022723"/>
    </source>
</evidence>
<evidence type="ECO:0000256" key="1">
    <source>
        <dbReference type="ARBA" id="ARBA00022596"/>
    </source>
</evidence>
<dbReference type="STRING" id="706587.Desti_2587"/>
<dbReference type="PANTHER" id="PTHR34535">
    <property type="entry name" value="HYDROGENASE MATURATION FACTOR HYPA"/>
    <property type="match status" value="1"/>
</dbReference>
<keyword evidence="6" id="KW-1185">Reference proteome</keyword>
<dbReference type="OrthoDB" id="9800361at2"/>
<dbReference type="HAMAP" id="MF_00213">
    <property type="entry name" value="HypA_HybF"/>
    <property type="match status" value="1"/>
</dbReference>
<dbReference type="PANTHER" id="PTHR34535:SF3">
    <property type="entry name" value="HYDROGENASE MATURATION FACTOR HYPA"/>
    <property type="match status" value="1"/>
</dbReference>
<reference evidence="6" key="1">
    <citation type="submission" date="2012-06" db="EMBL/GenBank/DDBJ databases">
        <title>Complete sequence of chromosome of Desulfomonile tiedjei DSM 6799.</title>
        <authorList>
            <person name="Lucas S."/>
            <person name="Copeland A."/>
            <person name="Lapidus A."/>
            <person name="Glavina del Rio T."/>
            <person name="Dalin E."/>
            <person name="Tice H."/>
            <person name="Bruce D."/>
            <person name="Goodwin L."/>
            <person name="Pitluck S."/>
            <person name="Peters L."/>
            <person name="Ovchinnikova G."/>
            <person name="Zeytun A."/>
            <person name="Lu M."/>
            <person name="Kyrpides N."/>
            <person name="Mavromatis K."/>
            <person name="Ivanova N."/>
            <person name="Brettin T."/>
            <person name="Detter J.C."/>
            <person name="Han C."/>
            <person name="Larimer F."/>
            <person name="Land M."/>
            <person name="Hauser L."/>
            <person name="Markowitz V."/>
            <person name="Cheng J.-F."/>
            <person name="Hugenholtz P."/>
            <person name="Woyke T."/>
            <person name="Wu D."/>
            <person name="Spring S."/>
            <person name="Schroeder M."/>
            <person name="Brambilla E."/>
            <person name="Klenk H.-P."/>
            <person name="Eisen J.A."/>
        </authorList>
    </citation>
    <scope>NUCLEOTIDE SEQUENCE [LARGE SCALE GENOMIC DNA]</scope>
    <source>
        <strain evidence="6">ATCC 49306 / DSM 6799 / DCB-1</strain>
    </source>
</reference>
<proteinExistence type="inferred from homology"/>
<dbReference type="Gene3D" id="3.30.2320.80">
    <property type="match status" value="1"/>
</dbReference>
<organism evidence="5 6">
    <name type="scientific">Desulfomonile tiedjei (strain ATCC 49306 / DSM 6799 / DCB-1)</name>
    <dbReference type="NCBI Taxonomy" id="706587"/>
    <lineage>
        <taxon>Bacteria</taxon>
        <taxon>Pseudomonadati</taxon>
        <taxon>Thermodesulfobacteriota</taxon>
        <taxon>Desulfomonilia</taxon>
        <taxon>Desulfomonilales</taxon>
        <taxon>Desulfomonilaceae</taxon>
        <taxon>Desulfomonile</taxon>
    </lineage>
</organism>
<dbReference type="Proteomes" id="UP000006055">
    <property type="component" value="Chromosome"/>
</dbReference>
<keyword evidence="3 4" id="KW-0862">Zinc</keyword>
<dbReference type="eggNOG" id="COG0375">
    <property type="taxonomic scope" value="Bacteria"/>
</dbReference>
<dbReference type="InterPro" id="IPR000688">
    <property type="entry name" value="HypA/HybF"/>
</dbReference>
<feature type="binding site" evidence="4">
    <location>
        <position position="76"/>
    </location>
    <ligand>
        <name>Zn(2+)</name>
        <dbReference type="ChEBI" id="CHEBI:29105"/>
    </ligand>
</feature>
<feature type="binding site" evidence="4">
    <location>
        <position position="2"/>
    </location>
    <ligand>
        <name>Ni(2+)</name>
        <dbReference type="ChEBI" id="CHEBI:49786"/>
    </ligand>
</feature>
<evidence type="ECO:0000313" key="5">
    <source>
        <dbReference type="EMBL" id="AFM25267.1"/>
    </source>
</evidence>
<dbReference type="GO" id="GO:0016151">
    <property type="term" value="F:nickel cation binding"/>
    <property type="evidence" value="ECO:0007669"/>
    <property type="project" value="UniProtKB-UniRule"/>
</dbReference>
<protein>
    <recommendedName>
        <fullName evidence="4">Hydrogenase maturation factor HypA</fullName>
    </recommendedName>
</protein>
<dbReference type="PIRSF" id="PIRSF004761">
    <property type="entry name" value="Hydrgn_mat_HypA"/>
    <property type="match status" value="1"/>
</dbReference>
<gene>
    <name evidence="4" type="primary">hypA</name>
    <name evidence="5" type="ordered locus">Desti_2587</name>
</gene>
<dbReference type="GO" id="GO:0008270">
    <property type="term" value="F:zinc ion binding"/>
    <property type="evidence" value="ECO:0007669"/>
    <property type="project" value="UniProtKB-UniRule"/>
</dbReference>
<comment type="similarity">
    <text evidence="4">Belongs to the HypA/HybF family.</text>
</comment>
<dbReference type="HOGENOM" id="CLU_126929_6_0_7"/>
<evidence type="ECO:0000256" key="3">
    <source>
        <dbReference type="ARBA" id="ARBA00022833"/>
    </source>
</evidence>
<evidence type="ECO:0000256" key="4">
    <source>
        <dbReference type="HAMAP-Rule" id="MF_00213"/>
    </source>
</evidence>
<accession>I4C6S6</accession>
<keyword evidence="2 4" id="KW-0479">Metal-binding</keyword>
<evidence type="ECO:0000313" key="6">
    <source>
        <dbReference type="Proteomes" id="UP000006055"/>
    </source>
</evidence>
<dbReference type="NCBIfam" id="TIGR00100">
    <property type="entry name" value="hypA"/>
    <property type="match status" value="1"/>
</dbReference>
<name>I4C6S6_DESTA</name>
<dbReference type="AlphaFoldDB" id="I4C6S6"/>
<feature type="binding site" evidence="4">
    <location>
        <position position="73"/>
    </location>
    <ligand>
        <name>Zn(2+)</name>
        <dbReference type="ChEBI" id="CHEBI:29105"/>
    </ligand>
</feature>
<sequence length="118" mass="12954">MHEMAIVQSIMEILEQQATLHNAKKIVRVSLEFGALTGVMPASIEFGFEVLSKGGIAEGAALDIHIIPIKLYCFDCKKEVTLEDYQPMCPVCSSTSVHIIQGRDEMRIASLEIEDGSS</sequence>
<dbReference type="Pfam" id="PF01155">
    <property type="entry name" value="HypA"/>
    <property type="match status" value="1"/>
</dbReference>
<feature type="binding site" evidence="4">
    <location>
        <position position="89"/>
    </location>
    <ligand>
        <name>Zn(2+)</name>
        <dbReference type="ChEBI" id="CHEBI:29105"/>
    </ligand>
</feature>
<dbReference type="EMBL" id="CP003360">
    <property type="protein sequence ID" value="AFM25267.1"/>
    <property type="molecule type" value="Genomic_DNA"/>
</dbReference>
<keyword evidence="1 4" id="KW-0533">Nickel</keyword>
<dbReference type="KEGG" id="dti:Desti_2587"/>
<feature type="binding site" evidence="4">
    <location>
        <position position="92"/>
    </location>
    <ligand>
        <name>Zn(2+)</name>
        <dbReference type="ChEBI" id="CHEBI:29105"/>
    </ligand>
</feature>
<comment type="function">
    <text evidence="4">Involved in the maturation of [NiFe] hydrogenases. Required for nickel insertion into the metal center of the hydrogenase.</text>
</comment>
<dbReference type="RefSeq" id="WP_014810409.1">
    <property type="nucleotide sequence ID" value="NC_018025.1"/>
</dbReference>